<reference evidence="2 3" key="1">
    <citation type="submission" date="2015-03" db="EMBL/GenBank/DDBJ databases">
        <title>Genome assembly of Sandaracinus amylolyticus DSM 53668.</title>
        <authorList>
            <person name="Sharma G."/>
            <person name="Subramanian S."/>
        </authorList>
    </citation>
    <scope>NUCLEOTIDE SEQUENCE [LARGE SCALE GENOMIC DNA]</scope>
    <source>
        <strain evidence="2 3">DSM 53668</strain>
    </source>
</reference>
<dbReference type="Pfam" id="PF07366">
    <property type="entry name" value="SnoaL"/>
    <property type="match status" value="1"/>
</dbReference>
<evidence type="ECO:0000313" key="2">
    <source>
        <dbReference type="EMBL" id="AKF03249.1"/>
    </source>
</evidence>
<dbReference type="Gene3D" id="3.10.450.50">
    <property type="match status" value="1"/>
</dbReference>
<dbReference type="InterPro" id="IPR032710">
    <property type="entry name" value="NTF2-like_dom_sf"/>
</dbReference>
<keyword evidence="3" id="KW-1185">Reference proteome</keyword>
<evidence type="ECO:0000256" key="1">
    <source>
        <dbReference type="SAM" id="MobiDB-lite"/>
    </source>
</evidence>
<dbReference type="GO" id="GO:0030638">
    <property type="term" value="P:polyketide metabolic process"/>
    <property type="evidence" value="ECO:0007669"/>
    <property type="project" value="InterPro"/>
</dbReference>
<dbReference type="InterPro" id="IPR009959">
    <property type="entry name" value="Cyclase_SnoaL-like"/>
</dbReference>
<dbReference type="KEGG" id="samy:DB32_000398"/>
<dbReference type="PANTHER" id="PTHR38436">
    <property type="entry name" value="POLYKETIDE CYCLASE SNOAL-LIKE DOMAIN"/>
    <property type="match status" value="1"/>
</dbReference>
<dbReference type="SUPFAM" id="SSF54427">
    <property type="entry name" value="NTF2-like"/>
    <property type="match status" value="1"/>
</dbReference>
<proteinExistence type="predicted"/>
<evidence type="ECO:0008006" key="4">
    <source>
        <dbReference type="Google" id="ProtNLM"/>
    </source>
</evidence>
<organism evidence="2 3">
    <name type="scientific">Sandaracinus amylolyticus</name>
    <dbReference type="NCBI Taxonomy" id="927083"/>
    <lineage>
        <taxon>Bacteria</taxon>
        <taxon>Pseudomonadati</taxon>
        <taxon>Myxococcota</taxon>
        <taxon>Polyangia</taxon>
        <taxon>Polyangiales</taxon>
        <taxon>Sandaracinaceae</taxon>
        <taxon>Sandaracinus</taxon>
    </lineage>
</organism>
<dbReference type="EMBL" id="CP011125">
    <property type="protein sequence ID" value="AKF03249.1"/>
    <property type="molecule type" value="Genomic_DNA"/>
</dbReference>
<sequence>MHERARMGGLAVSQKPQDITRALLEDTYSKGKIELVSQLCADEFVAHDPLMGRMDRRGLEEQIKMYRRAFPDTKMEVVEQICSGDRVITKWRASGTHQAELMGIPPSNKRAMVEGISIDRVVNGKVVESYAQWDAMGLMRQIGAAPALQMRPNGGSAKAPPPPQARR</sequence>
<evidence type="ECO:0000313" key="3">
    <source>
        <dbReference type="Proteomes" id="UP000034883"/>
    </source>
</evidence>
<dbReference type="PANTHER" id="PTHR38436:SF1">
    <property type="entry name" value="ESTER CYCLASE"/>
    <property type="match status" value="1"/>
</dbReference>
<accession>A0A0F6SDD4</accession>
<name>A0A0F6SDD4_9BACT</name>
<feature type="region of interest" description="Disordered" evidence="1">
    <location>
        <begin position="147"/>
        <end position="167"/>
    </location>
</feature>
<dbReference type="Proteomes" id="UP000034883">
    <property type="component" value="Chromosome"/>
</dbReference>
<protein>
    <recommendedName>
        <fullName evidence="4">Ester cyclase</fullName>
    </recommendedName>
</protein>
<dbReference type="AlphaFoldDB" id="A0A0F6SDD4"/>
<gene>
    <name evidence="2" type="ORF">DB32_000398</name>
</gene>